<proteinExistence type="predicted"/>
<gene>
    <name evidence="1" type="ORF">A3Q56_07480</name>
</gene>
<keyword evidence="2" id="KW-1185">Reference proteome</keyword>
<comment type="caution">
    <text evidence="1">The sequence shown here is derived from an EMBL/GenBank/DDBJ whole genome shotgun (WGS) entry which is preliminary data.</text>
</comment>
<protein>
    <submittedName>
        <fullName evidence="1">Uncharacterized protein</fullName>
    </submittedName>
</protein>
<sequence length="116" mass="13545">MENFNSINLLHKINQNDEKIQNEIRILEKYLNEGNKRINSTQKNDYVIKLLENIKTLIKEVEHYEYLNGGIVLNCNSIVPKIRVYCETSKCIVKILKRRIADYEITSTNSALIDST</sequence>
<evidence type="ECO:0000313" key="2">
    <source>
        <dbReference type="Proteomes" id="UP000078046"/>
    </source>
</evidence>
<dbReference type="EMBL" id="LWCA01001600">
    <property type="protein sequence ID" value="OAF64812.1"/>
    <property type="molecule type" value="Genomic_DNA"/>
</dbReference>
<reference evidence="1 2" key="1">
    <citation type="submission" date="2016-04" db="EMBL/GenBank/DDBJ databases">
        <title>The genome of Intoshia linei affirms orthonectids as highly simplified spiralians.</title>
        <authorList>
            <person name="Mikhailov K.V."/>
            <person name="Slusarev G.S."/>
            <person name="Nikitin M.A."/>
            <person name="Logacheva M.D."/>
            <person name="Penin A."/>
            <person name="Aleoshin V."/>
            <person name="Panchin Y.V."/>
        </authorList>
    </citation>
    <scope>NUCLEOTIDE SEQUENCE [LARGE SCALE GENOMIC DNA]</scope>
    <source>
        <strain evidence="1">Intl2013</strain>
        <tissue evidence="1">Whole animal</tissue>
    </source>
</reference>
<organism evidence="1 2">
    <name type="scientific">Intoshia linei</name>
    <dbReference type="NCBI Taxonomy" id="1819745"/>
    <lineage>
        <taxon>Eukaryota</taxon>
        <taxon>Metazoa</taxon>
        <taxon>Spiralia</taxon>
        <taxon>Lophotrochozoa</taxon>
        <taxon>Mesozoa</taxon>
        <taxon>Orthonectida</taxon>
        <taxon>Rhopaluridae</taxon>
        <taxon>Intoshia</taxon>
    </lineage>
</organism>
<dbReference type="Proteomes" id="UP000078046">
    <property type="component" value="Unassembled WGS sequence"/>
</dbReference>
<dbReference type="AlphaFoldDB" id="A0A177ATG6"/>
<accession>A0A177ATG6</accession>
<name>A0A177ATG6_9BILA</name>
<evidence type="ECO:0000313" key="1">
    <source>
        <dbReference type="EMBL" id="OAF64812.1"/>
    </source>
</evidence>